<dbReference type="Pfam" id="PF00355">
    <property type="entry name" value="Rieske"/>
    <property type="match status" value="1"/>
</dbReference>
<dbReference type="OrthoDB" id="426882at2759"/>
<evidence type="ECO:0000256" key="2">
    <source>
        <dbReference type="ARBA" id="ARBA00022723"/>
    </source>
</evidence>
<keyword evidence="4" id="KW-0411">Iron-sulfur</keyword>
<feature type="domain" description="Rieske" evidence="6">
    <location>
        <begin position="64"/>
        <end position="116"/>
    </location>
</feature>
<feature type="region of interest" description="Disordered" evidence="5">
    <location>
        <begin position="1"/>
        <end position="82"/>
    </location>
</feature>
<evidence type="ECO:0000256" key="5">
    <source>
        <dbReference type="SAM" id="MobiDB-lite"/>
    </source>
</evidence>
<gene>
    <name evidence="7" type="ORF">LRAMOSA09576</name>
</gene>
<dbReference type="InterPro" id="IPR036922">
    <property type="entry name" value="Rieske_2Fe-2S_sf"/>
</dbReference>
<organism evidence="7">
    <name type="scientific">Lichtheimia ramosa</name>
    <dbReference type="NCBI Taxonomy" id="688394"/>
    <lineage>
        <taxon>Eukaryota</taxon>
        <taxon>Fungi</taxon>
        <taxon>Fungi incertae sedis</taxon>
        <taxon>Mucoromycota</taxon>
        <taxon>Mucoromycotina</taxon>
        <taxon>Mucoromycetes</taxon>
        <taxon>Mucorales</taxon>
        <taxon>Lichtheimiaceae</taxon>
        <taxon>Lichtheimia</taxon>
    </lineage>
</organism>
<protein>
    <recommendedName>
        <fullName evidence="6">Rieske domain-containing protein</fullName>
    </recommendedName>
</protein>
<dbReference type="EMBL" id="LK023323">
    <property type="protein sequence ID" value="CDS07053.1"/>
    <property type="molecule type" value="Genomic_DNA"/>
</dbReference>
<sequence>MFVPTIRYKRVNEAKNDNEASANQQPVEQEKPQSTPTLSKETTTEQKLQPAKQESVTGTVSTETSDQVKNEPTIEVDPSDNERILLTLSDGRKYTADRYCPHAGADLSYLGEIAEDEERGTFRRWDFYS</sequence>
<evidence type="ECO:0000256" key="3">
    <source>
        <dbReference type="ARBA" id="ARBA00023004"/>
    </source>
</evidence>
<accession>A0A077WJ35</accession>
<keyword evidence="3" id="KW-0408">Iron</keyword>
<evidence type="ECO:0000256" key="1">
    <source>
        <dbReference type="ARBA" id="ARBA00022714"/>
    </source>
</evidence>
<keyword evidence="1" id="KW-0001">2Fe-2S</keyword>
<proteinExistence type="predicted"/>
<evidence type="ECO:0000259" key="6">
    <source>
        <dbReference type="Pfam" id="PF00355"/>
    </source>
</evidence>
<name>A0A077WJ35_9FUNG</name>
<feature type="compositionally biased region" description="Low complexity" evidence="5">
    <location>
        <begin position="54"/>
        <end position="65"/>
    </location>
</feature>
<feature type="compositionally biased region" description="Polar residues" evidence="5">
    <location>
        <begin position="19"/>
        <end position="47"/>
    </location>
</feature>
<keyword evidence="2" id="KW-0479">Metal-binding</keyword>
<dbReference type="AlphaFoldDB" id="A0A077WJ35"/>
<evidence type="ECO:0000313" key="7">
    <source>
        <dbReference type="EMBL" id="CDS07053.1"/>
    </source>
</evidence>
<dbReference type="SUPFAM" id="SSF50022">
    <property type="entry name" value="ISP domain"/>
    <property type="match status" value="1"/>
</dbReference>
<evidence type="ECO:0000256" key="4">
    <source>
        <dbReference type="ARBA" id="ARBA00023014"/>
    </source>
</evidence>
<dbReference type="GO" id="GO:0051537">
    <property type="term" value="F:2 iron, 2 sulfur cluster binding"/>
    <property type="evidence" value="ECO:0007669"/>
    <property type="project" value="InterPro"/>
</dbReference>
<dbReference type="InterPro" id="IPR017941">
    <property type="entry name" value="Rieske_2Fe-2S"/>
</dbReference>
<reference evidence="7" key="1">
    <citation type="journal article" date="2014" name="Genome Announc.">
        <title>De novo whole-genome sequence and genome annotation of Lichtheimia ramosa.</title>
        <authorList>
            <person name="Linde J."/>
            <person name="Schwartze V."/>
            <person name="Binder U."/>
            <person name="Lass-Florl C."/>
            <person name="Voigt K."/>
            <person name="Horn F."/>
        </authorList>
    </citation>
    <scope>NUCLEOTIDE SEQUENCE</scope>
    <source>
        <strain evidence="7">JMRC FSU:6197</strain>
    </source>
</reference>